<dbReference type="InterPro" id="IPR000620">
    <property type="entry name" value="EamA_dom"/>
</dbReference>
<feature type="domain" description="EamA" evidence="2">
    <location>
        <begin position="138"/>
        <end position="267"/>
    </location>
</feature>
<feature type="transmembrane region" description="Helical" evidence="1">
    <location>
        <begin position="251"/>
        <end position="268"/>
    </location>
</feature>
<feature type="transmembrane region" description="Helical" evidence="1">
    <location>
        <begin position="57"/>
        <end position="78"/>
    </location>
</feature>
<evidence type="ECO:0000313" key="4">
    <source>
        <dbReference type="Proteomes" id="UP000298438"/>
    </source>
</evidence>
<dbReference type="Gene3D" id="1.10.3730.20">
    <property type="match status" value="1"/>
</dbReference>
<dbReference type="Pfam" id="PF00892">
    <property type="entry name" value="EamA"/>
    <property type="match status" value="2"/>
</dbReference>
<feature type="transmembrane region" description="Helical" evidence="1">
    <location>
        <begin position="226"/>
        <end position="245"/>
    </location>
</feature>
<dbReference type="GO" id="GO:0016020">
    <property type="term" value="C:membrane"/>
    <property type="evidence" value="ECO:0007669"/>
    <property type="project" value="InterPro"/>
</dbReference>
<accession>A0A4Y9S9S0</accession>
<gene>
    <name evidence="3" type="ORF">E4L96_13030</name>
</gene>
<feature type="transmembrane region" description="Helical" evidence="1">
    <location>
        <begin position="196"/>
        <end position="214"/>
    </location>
</feature>
<feature type="transmembrane region" description="Helical" evidence="1">
    <location>
        <begin position="135"/>
        <end position="157"/>
    </location>
</feature>
<keyword evidence="1" id="KW-1133">Transmembrane helix</keyword>
<dbReference type="AlphaFoldDB" id="A0A4Y9S9S0"/>
<evidence type="ECO:0000259" key="2">
    <source>
        <dbReference type="Pfam" id="PF00892"/>
    </source>
</evidence>
<feature type="domain" description="EamA" evidence="2">
    <location>
        <begin position="1"/>
        <end position="128"/>
    </location>
</feature>
<dbReference type="InterPro" id="IPR037185">
    <property type="entry name" value="EmrE-like"/>
</dbReference>
<dbReference type="PANTHER" id="PTHR22911:SF103">
    <property type="entry name" value="BLR2811 PROTEIN"/>
    <property type="match status" value="1"/>
</dbReference>
<feature type="transmembrane region" description="Helical" evidence="1">
    <location>
        <begin position="84"/>
        <end position="105"/>
    </location>
</feature>
<feature type="transmembrane region" description="Helical" evidence="1">
    <location>
        <begin position="169"/>
        <end position="190"/>
    </location>
</feature>
<feature type="transmembrane region" description="Helical" evidence="1">
    <location>
        <begin position="112"/>
        <end position="129"/>
    </location>
</feature>
<dbReference type="PANTHER" id="PTHR22911">
    <property type="entry name" value="ACYL-MALONYL CONDENSING ENZYME-RELATED"/>
    <property type="match status" value="1"/>
</dbReference>
<evidence type="ECO:0000256" key="1">
    <source>
        <dbReference type="SAM" id="Phobius"/>
    </source>
</evidence>
<keyword evidence="1" id="KW-0472">Membrane</keyword>
<comment type="caution">
    <text evidence="3">The sequence shown here is derived from an EMBL/GenBank/DDBJ whole genome shotgun (WGS) entry which is preliminary data.</text>
</comment>
<dbReference type="OrthoDB" id="8584557at2"/>
<evidence type="ECO:0000313" key="3">
    <source>
        <dbReference type="EMBL" id="TFW18483.1"/>
    </source>
</evidence>
<proteinExistence type="predicted"/>
<reference evidence="3 4" key="1">
    <citation type="submission" date="2019-03" db="EMBL/GenBank/DDBJ databases">
        <title>Draft Genome Sequence of Massilia arenosa sp. nov., a Novel Massilia Species Isolated from a Sandy-loam Maize Soil.</title>
        <authorList>
            <person name="Raths R."/>
            <person name="Peta V."/>
            <person name="Bucking H."/>
        </authorList>
    </citation>
    <scope>NUCLEOTIDE SEQUENCE [LARGE SCALE GENOMIC DNA]</scope>
    <source>
        <strain evidence="3 4">MC02</strain>
    </source>
</reference>
<dbReference type="Proteomes" id="UP000298438">
    <property type="component" value="Unassembled WGS sequence"/>
</dbReference>
<keyword evidence="4" id="KW-1185">Reference proteome</keyword>
<sequence length="280" mass="29650">MLFAVVMFAGMDVCLKYLAAGYPAVQVAALRALASLPLIAAYVGWRGALKGITRAPYGMHALRAALGIVSLALFAYGLRQLSLAEAYTIFFVAPGLITVLSVFLLGEQVNGARWVAIVVGLVGVVIVLRPSAEGFLTLGGLAVLGAAAAYAVSNVTGRIVARTERGEHMVFWLMVLTALGATACALPVWVPVRMEHAWLLLGLALFGFFAQVAITEAFAHGEASVVAPFEYTALAWGVAIDFALWGVLPDRYTLLGAAIIIGSGVYLIRHETRHDSADHP</sequence>
<dbReference type="EMBL" id="SPVF01000161">
    <property type="protein sequence ID" value="TFW18483.1"/>
    <property type="molecule type" value="Genomic_DNA"/>
</dbReference>
<feature type="transmembrane region" description="Helical" evidence="1">
    <location>
        <begin position="20"/>
        <end position="45"/>
    </location>
</feature>
<organism evidence="3 4">
    <name type="scientific">Zemynaea arenosa</name>
    <dbReference type="NCBI Taxonomy" id="2561931"/>
    <lineage>
        <taxon>Bacteria</taxon>
        <taxon>Pseudomonadati</taxon>
        <taxon>Pseudomonadota</taxon>
        <taxon>Betaproteobacteria</taxon>
        <taxon>Burkholderiales</taxon>
        <taxon>Oxalobacteraceae</taxon>
        <taxon>Telluria group</taxon>
        <taxon>Zemynaea</taxon>
    </lineage>
</organism>
<dbReference type="SUPFAM" id="SSF103481">
    <property type="entry name" value="Multidrug resistance efflux transporter EmrE"/>
    <property type="match status" value="2"/>
</dbReference>
<name>A0A4Y9S9S0_9BURK</name>
<keyword evidence="1" id="KW-0812">Transmembrane</keyword>
<protein>
    <submittedName>
        <fullName evidence="3">DMT family transporter</fullName>
    </submittedName>
</protein>